<feature type="transmembrane region" description="Helical" evidence="1">
    <location>
        <begin position="69"/>
        <end position="90"/>
    </location>
</feature>
<evidence type="ECO:0000313" key="2">
    <source>
        <dbReference type="EMBL" id="WAA11565.1"/>
    </source>
</evidence>
<evidence type="ECO:0000256" key="1">
    <source>
        <dbReference type="SAM" id="Phobius"/>
    </source>
</evidence>
<feature type="transmembrane region" description="Helical" evidence="1">
    <location>
        <begin position="102"/>
        <end position="123"/>
    </location>
</feature>
<dbReference type="NCBIfam" id="TIGR04086">
    <property type="entry name" value="TIGR04086_membr"/>
    <property type="match status" value="1"/>
</dbReference>
<organism evidence="2 3">
    <name type="scientific">Fervidibacillus halotolerans</name>
    <dbReference type="NCBI Taxonomy" id="2980027"/>
    <lineage>
        <taxon>Bacteria</taxon>
        <taxon>Bacillati</taxon>
        <taxon>Bacillota</taxon>
        <taxon>Bacilli</taxon>
        <taxon>Bacillales</taxon>
        <taxon>Bacillaceae</taxon>
        <taxon>Fervidibacillus</taxon>
    </lineage>
</organism>
<proteinExistence type="predicted"/>
<name>A0A9E8RWB2_9BACI</name>
<dbReference type="Proteomes" id="UP001164726">
    <property type="component" value="Chromosome"/>
</dbReference>
<keyword evidence="1" id="KW-0812">Transmembrane</keyword>
<dbReference type="AlphaFoldDB" id="A0A9E8RWB2"/>
<keyword evidence="3" id="KW-1185">Reference proteome</keyword>
<evidence type="ECO:0000313" key="3">
    <source>
        <dbReference type="Proteomes" id="UP001164726"/>
    </source>
</evidence>
<dbReference type="EMBL" id="CP106877">
    <property type="protein sequence ID" value="WAA11565.1"/>
    <property type="molecule type" value="Genomic_DNA"/>
</dbReference>
<feature type="transmembrane region" description="Helical" evidence="1">
    <location>
        <begin position="44"/>
        <end position="62"/>
    </location>
</feature>
<accession>A0A9E8RWB2</accession>
<keyword evidence="1" id="KW-0472">Membrane</keyword>
<dbReference type="KEGG" id="fhl:OE105_07970"/>
<feature type="transmembrane region" description="Helical" evidence="1">
    <location>
        <begin position="12"/>
        <end position="32"/>
    </location>
</feature>
<gene>
    <name evidence="2" type="ORF">OE105_07970</name>
</gene>
<protein>
    <submittedName>
        <fullName evidence="2">TIGR04086 family membrane protein</fullName>
    </submittedName>
</protein>
<dbReference type="InterPro" id="IPR023804">
    <property type="entry name" value="DUF3792_TM"/>
</dbReference>
<sequence>MNTGKLIHSVFYGLGTIYAIAALFSLLFSLLLRFTSLQESEISYGITFISFVALFAGGLIAGRKGKEKGWLLGMFTGLSYTVINFSFQYLGFDSAFTVEQMIYYSLFILTTIVGGIIGVNSIGNRSQEG</sequence>
<reference evidence="2" key="1">
    <citation type="submission" date="2022-09" db="EMBL/GenBank/DDBJ databases">
        <title>Complete Genomes of Fervidibacillus albus and Fervidibacillus halotolerans isolated from tidal flat sediments.</title>
        <authorList>
            <person name="Kwon K.K."/>
            <person name="Yang S.-H."/>
            <person name="Park M.J."/>
            <person name="Oh H.-M."/>
        </authorList>
    </citation>
    <scope>NUCLEOTIDE SEQUENCE</scope>
    <source>
        <strain evidence="2">MEBiC13594</strain>
    </source>
</reference>
<dbReference type="RefSeq" id="WP_275419675.1">
    <property type="nucleotide sequence ID" value="NZ_CP106877.1"/>
</dbReference>
<dbReference type="Pfam" id="PF12670">
    <property type="entry name" value="DUF3792"/>
    <property type="match status" value="1"/>
</dbReference>
<keyword evidence="1" id="KW-1133">Transmembrane helix</keyword>